<evidence type="ECO:0000313" key="3">
    <source>
        <dbReference type="Proteomes" id="UP001497457"/>
    </source>
</evidence>
<evidence type="ECO:0000313" key="2">
    <source>
        <dbReference type="EMBL" id="CAL4916086.1"/>
    </source>
</evidence>
<keyword evidence="3" id="KW-1185">Reference proteome</keyword>
<dbReference type="InterPro" id="IPR001810">
    <property type="entry name" value="F-box_dom"/>
</dbReference>
<dbReference type="Proteomes" id="UP001497457">
    <property type="component" value="Chromosome 13rd"/>
</dbReference>
<dbReference type="Pfam" id="PF00646">
    <property type="entry name" value="F-box"/>
    <property type="match status" value="1"/>
</dbReference>
<dbReference type="SUPFAM" id="SSF81383">
    <property type="entry name" value="F-box domain"/>
    <property type="match status" value="1"/>
</dbReference>
<name>A0ABC8X0P3_9POAL</name>
<protein>
    <recommendedName>
        <fullName evidence="1">F-box domain-containing protein</fullName>
    </recommendedName>
</protein>
<feature type="domain" description="F-box" evidence="1">
    <location>
        <begin position="14"/>
        <end position="52"/>
    </location>
</feature>
<reference evidence="2 3" key="2">
    <citation type="submission" date="2024-10" db="EMBL/GenBank/DDBJ databases">
        <authorList>
            <person name="Ryan C."/>
        </authorList>
    </citation>
    <scope>NUCLEOTIDE SEQUENCE [LARGE SCALE GENOMIC DNA]</scope>
</reference>
<accession>A0ABC8X0P3</accession>
<dbReference type="AlphaFoldDB" id="A0ABC8X0P3"/>
<sequence>MARGSSAPAPELPPDDVIREILLRLPPHPACFQRASLVCKHWRRLVRDPDFLRGLRARHLHGAQPLLGFFDQDASFAPAGEPPDRATVAHLSSRPSRTWVLGCCHGRVLLCSTLDPLQLLVWDPMTPGPLPVFMGPRSPHLENRFVPLPIRGSFICVHDDDSHDGEDCRSRPFRVVILSFSGNLMFAGMYSSKESRWHLATVQPDVSSIGIQPGVLVEDTMYWLSPNQNRFVEYDIDTNQLRLIQGLPTDPYGPYDYYQGVKAGGGYLGVAAVRGSCFELFALTADSNGTMMWTKCLGAKLDEHLSPPLKAIEVSDEDGNTMLFETADGVFELELQSMEVNKVLQSDVVALSTMIAYRSLYVAGRSGGNDG</sequence>
<reference evidence="3" key="1">
    <citation type="submission" date="2024-06" db="EMBL/GenBank/DDBJ databases">
        <authorList>
            <person name="Ryan C."/>
        </authorList>
    </citation>
    <scope>NUCLEOTIDE SEQUENCE [LARGE SCALE GENOMIC DNA]</scope>
</reference>
<dbReference type="Gene3D" id="1.20.1280.50">
    <property type="match status" value="1"/>
</dbReference>
<dbReference type="EMBL" id="OZ075123">
    <property type="protein sequence ID" value="CAL4916086.1"/>
    <property type="molecule type" value="Genomic_DNA"/>
</dbReference>
<dbReference type="PANTHER" id="PTHR32133">
    <property type="entry name" value="OS07G0120400 PROTEIN"/>
    <property type="match status" value="1"/>
</dbReference>
<organism evidence="2 3">
    <name type="scientific">Urochloa decumbens</name>
    <dbReference type="NCBI Taxonomy" id="240449"/>
    <lineage>
        <taxon>Eukaryota</taxon>
        <taxon>Viridiplantae</taxon>
        <taxon>Streptophyta</taxon>
        <taxon>Embryophyta</taxon>
        <taxon>Tracheophyta</taxon>
        <taxon>Spermatophyta</taxon>
        <taxon>Magnoliopsida</taxon>
        <taxon>Liliopsida</taxon>
        <taxon>Poales</taxon>
        <taxon>Poaceae</taxon>
        <taxon>PACMAD clade</taxon>
        <taxon>Panicoideae</taxon>
        <taxon>Panicodae</taxon>
        <taxon>Paniceae</taxon>
        <taxon>Melinidinae</taxon>
        <taxon>Urochloa</taxon>
    </lineage>
</organism>
<evidence type="ECO:0000259" key="1">
    <source>
        <dbReference type="Pfam" id="PF00646"/>
    </source>
</evidence>
<proteinExistence type="predicted"/>
<gene>
    <name evidence="2" type="ORF">URODEC1_LOCUS17863</name>
</gene>
<dbReference type="InterPro" id="IPR036047">
    <property type="entry name" value="F-box-like_dom_sf"/>
</dbReference>
<dbReference type="SUPFAM" id="SSF82171">
    <property type="entry name" value="DPP6 N-terminal domain-like"/>
    <property type="match status" value="1"/>
</dbReference>